<sequence>MFDLHPVPVPDLSGRRVFVTGAGRGIGAALARVLTRHGAHVVAGVHGEAEALPDDVTAVPLDVTDDASVRAAAAQVRETMGGLDVLVNNAGLISTIRPLAELSADELSPAFDVNVLGLHRVTMACLPMLEEARGLILNAGTGAATKAMEGWTAYCTSKAAARMLTMMQDLELSPRGVHARFVGIPPTDTAMQAEIREAGLNPISKIPQKDLVHPDVPATVLAWLCASANRDREEVLLDVRDDLFRGMMAAA</sequence>
<evidence type="ECO:0000256" key="2">
    <source>
        <dbReference type="ARBA" id="ARBA00023002"/>
    </source>
</evidence>
<name>A0A5C4NP78_9RHOB</name>
<dbReference type="OrthoDB" id="9810734at2"/>
<protein>
    <submittedName>
        <fullName evidence="4">SDR family NAD(P)-dependent oxidoreductase</fullName>
    </submittedName>
</protein>
<reference evidence="4 5" key="1">
    <citation type="submission" date="2019-06" db="EMBL/GenBank/DDBJ databases">
        <authorList>
            <person name="Jiang L."/>
        </authorList>
    </citation>
    <scope>NUCLEOTIDE SEQUENCE [LARGE SCALE GENOMIC DNA]</scope>
    <source>
        <strain evidence="4 5">YIM 48858</strain>
    </source>
</reference>
<dbReference type="PANTHER" id="PTHR44169">
    <property type="entry name" value="NADPH-DEPENDENT 1-ACYLDIHYDROXYACETONE PHOSPHATE REDUCTASE"/>
    <property type="match status" value="1"/>
</dbReference>
<dbReference type="Gene3D" id="3.40.50.720">
    <property type="entry name" value="NAD(P)-binding Rossmann-like Domain"/>
    <property type="match status" value="1"/>
</dbReference>
<organism evidence="4 5">
    <name type="scientific">Rubellimicrobium roseum</name>
    <dbReference type="NCBI Taxonomy" id="687525"/>
    <lineage>
        <taxon>Bacteria</taxon>
        <taxon>Pseudomonadati</taxon>
        <taxon>Pseudomonadota</taxon>
        <taxon>Alphaproteobacteria</taxon>
        <taxon>Rhodobacterales</taxon>
        <taxon>Roseobacteraceae</taxon>
        <taxon>Rubellimicrobium</taxon>
    </lineage>
</organism>
<dbReference type="SUPFAM" id="SSF51735">
    <property type="entry name" value="NAD(P)-binding Rossmann-fold domains"/>
    <property type="match status" value="1"/>
</dbReference>
<accession>A0A5C4NP78</accession>
<dbReference type="RefSeq" id="WP_139079860.1">
    <property type="nucleotide sequence ID" value="NZ_VDFV01000001.1"/>
</dbReference>
<evidence type="ECO:0000313" key="5">
    <source>
        <dbReference type="Proteomes" id="UP000305709"/>
    </source>
</evidence>
<dbReference type="EMBL" id="VDFV01000001">
    <property type="protein sequence ID" value="TNC74866.1"/>
    <property type="molecule type" value="Genomic_DNA"/>
</dbReference>
<dbReference type="Pfam" id="PF00106">
    <property type="entry name" value="adh_short"/>
    <property type="match status" value="1"/>
</dbReference>
<dbReference type="PANTHER" id="PTHR44169:SF6">
    <property type="entry name" value="NADPH-DEPENDENT 1-ACYLDIHYDROXYACETONE PHOSPHATE REDUCTASE"/>
    <property type="match status" value="1"/>
</dbReference>
<evidence type="ECO:0000256" key="1">
    <source>
        <dbReference type="ARBA" id="ARBA00006484"/>
    </source>
</evidence>
<evidence type="ECO:0000256" key="3">
    <source>
        <dbReference type="RuleBase" id="RU000363"/>
    </source>
</evidence>
<comment type="caution">
    <text evidence="4">The sequence shown here is derived from an EMBL/GenBank/DDBJ whole genome shotgun (WGS) entry which is preliminary data.</text>
</comment>
<evidence type="ECO:0000313" key="4">
    <source>
        <dbReference type="EMBL" id="TNC74866.1"/>
    </source>
</evidence>
<proteinExistence type="inferred from homology"/>
<dbReference type="PRINTS" id="PR00080">
    <property type="entry name" value="SDRFAMILY"/>
</dbReference>
<dbReference type="PRINTS" id="PR00081">
    <property type="entry name" value="GDHRDH"/>
</dbReference>
<dbReference type="AlphaFoldDB" id="A0A5C4NP78"/>
<comment type="similarity">
    <text evidence="1 3">Belongs to the short-chain dehydrogenases/reductases (SDR) family.</text>
</comment>
<dbReference type="InterPro" id="IPR002347">
    <property type="entry name" value="SDR_fam"/>
</dbReference>
<gene>
    <name evidence="4" type="ORF">FHG71_01670</name>
</gene>
<dbReference type="GO" id="GO:0016491">
    <property type="term" value="F:oxidoreductase activity"/>
    <property type="evidence" value="ECO:0007669"/>
    <property type="project" value="UniProtKB-KW"/>
</dbReference>
<keyword evidence="5" id="KW-1185">Reference proteome</keyword>
<dbReference type="Proteomes" id="UP000305709">
    <property type="component" value="Unassembled WGS sequence"/>
</dbReference>
<dbReference type="InterPro" id="IPR036291">
    <property type="entry name" value="NAD(P)-bd_dom_sf"/>
</dbReference>
<keyword evidence="2" id="KW-0560">Oxidoreductase</keyword>